<dbReference type="PATRIC" id="fig|361183.4.peg.1798"/>
<evidence type="ECO:0000313" key="1">
    <source>
        <dbReference type="EMBL" id="ALE17115.1"/>
    </source>
</evidence>
<name>A0A0M4M572_9SPHN</name>
<dbReference type="EMBL" id="CP012669">
    <property type="protein sequence ID" value="ALE17115.1"/>
    <property type="molecule type" value="Genomic_DNA"/>
</dbReference>
<sequence>MRKNTTPNELNLSCDVIGAELTLNGLLTISTKLEEEDFVFANDLLGEAIWGSNEDGVELPMPVALMRDDETGEELLAMNHFSEEPGKDTYLQLHLALPEPYTHVPSVAGFSQKQLTDTWHRGKEKLAREEAEWVSRAKKMPFDRELAIKAKTASLVRVVLQYVAGDAPEVSPVAIFEEWQEITGRAGQVGVIQRLQQAA</sequence>
<keyword evidence="2" id="KW-1185">Reference proteome</keyword>
<organism evidence="1 2">
    <name type="scientific">Altererythrobacter epoxidivorans</name>
    <dbReference type="NCBI Taxonomy" id="361183"/>
    <lineage>
        <taxon>Bacteria</taxon>
        <taxon>Pseudomonadati</taxon>
        <taxon>Pseudomonadota</taxon>
        <taxon>Alphaproteobacteria</taxon>
        <taxon>Sphingomonadales</taxon>
        <taxon>Erythrobacteraceae</taxon>
        <taxon>Altererythrobacter</taxon>
    </lineage>
</organism>
<gene>
    <name evidence="1" type="ORF">AMC99_01827</name>
</gene>
<dbReference type="Proteomes" id="UP000057938">
    <property type="component" value="Chromosome"/>
</dbReference>
<reference evidence="1 2" key="1">
    <citation type="submission" date="2015-09" db="EMBL/GenBank/DDBJ databases">
        <title>Complete genome sequence of a benzo[a]pyrene-degrading bacterium Altererythrobacter epoxidivorans CGMCC 1.7731T.</title>
        <authorList>
            <person name="Li Z."/>
            <person name="Cheng H."/>
            <person name="Huo Y."/>
            <person name="Xu X."/>
        </authorList>
    </citation>
    <scope>NUCLEOTIDE SEQUENCE [LARGE SCALE GENOMIC DNA]</scope>
    <source>
        <strain evidence="1 2">CGMCC 1.7731</strain>
    </source>
</reference>
<protein>
    <submittedName>
        <fullName evidence="1">Uncharacterized protein</fullName>
    </submittedName>
</protein>
<proteinExistence type="predicted"/>
<dbReference type="RefSeq" id="WP_061925656.1">
    <property type="nucleotide sequence ID" value="NZ_CP012669.1"/>
</dbReference>
<accession>A0A0M4M572</accession>
<dbReference type="STRING" id="361183.AMC99_01827"/>
<evidence type="ECO:0000313" key="2">
    <source>
        <dbReference type="Proteomes" id="UP000057938"/>
    </source>
</evidence>
<dbReference type="KEGG" id="aep:AMC99_01827"/>
<dbReference type="AlphaFoldDB" id="A0A0M4M572"/>